<comment type="catalytic activity">
    <reaction evidence="1">
        <text>ATP + protein L-histidine = ADP + protein N-phospho-L-histidine.</text>
        <dbReference type="EC" id="2.7.13.3"/>
    </reaction>
</comment>
<comment type="subcellular location">
    <subcellularLocation>
        <location evidence="2">Cell membrane</location>
        <topology evidence="2">Multi-pass membrane protein</topology>
    </subcellularLocation>
</comment>
<feature type="transmembrane region" description="Helical" evidence="15">
    <location>
        <begin position="6"/>
        <end position="23"/>
    </location>
</feature>
<dbReference type="AlphaFoldDB" id="A0A268NVB1"/>
<evidence type="ECO:0000256" key="7">
    <source>
        <dbReference type="ARBA" id="ARBA00022692"/>
    </source>
</evidence>
<comment type="caution">
    <text evidence="16">The sequence shown here is derived from an EMBL/GenBank/DDBJ whole genome shotgun (WGS) entry which is preliminary data.</text>
</comment>
<evidence type="ECO:0000256" key="3">
    <source>
        <dbReference type="ARBA" id="ARBA00012438"/>
    </source>
</evidence>
<evidence type="ECO:0000256" key="14">
    <source>
        <dbReference type="SAM" id="MobiDB-lite"/>
    </source>
</evidence>
<evidence type="ECO:0000313" key="16">
    <source>
        <dbReference type="EMBL" id="PAE87189.1"/>
    </source>
</evidence>
<feature type="transmembrane region" description="Helical" evidence="15">
    <location>
        <begin position="151"/>
        <end position="172"/>
    </location>
</feature>
<proteinExistence type="predicted"/>
<keyword evidence="5" id="KW-0597">Phosphoprotein</keyword>
<dbReference type="PRINTS" id="PR00344">
    <property type="entry name" value="BCTRLSENSOR"/>
</dbReference>
<keyword evidence="13 15" id="KW-0472">Membrane</keyword>
<keyword evidence="10" id="KW-0067">ATP-binding</keyword>
<dbReference type="SMART" id="SM00387">
    <property type="entry name" value="HATPase_c"/>
    <property type="match status" value="1"/>
</dbReference>
<dbReference type="Pfam" id="PF07694">
    <property type="entry name" value="5TM-5TMR_LYT"/>
    <property type="match status" value="1"/>
</dbReference>
<organism evidence="16 17">
    <name type="scientific">Shouchella clausii</name>
    <name type="common">Alkalihalobacillus clausii</name>
    <dbReference type="NCBI Taxonomy" id="79880"/>
    <lineage>
        <taxon>Bacteria</taxon>
        <taxon>Bacillati</taxon>
        <taxon>Bacillota</taxon>
        <taxon>Bacilli</taxon>
        <taxon>Bacillales</taxon>
        <taxon>Bacillaceae</taxon>
        <taxon>Shouchella</taxon>
    </lineage>
</organism>
<keyword evidence="8" id="KW-0547">Nucleotide-binding</keyword>
<dbReference type="PANTHER" id="PTHR34220:SF7">
    <property type="entry name" value="SENSOR HISTIDINE KINASE YPDA"/>
    <property type="match status" value="1"/>
</dbReference>
<keyword evidence="6" id="KW-0808">Transferase</keyword>
<protein>
    <recommendedName>
        <fullName evidence="3">histidine kinase</fullName>
        <ecNumber evidence="3">2.7.13.3</ecNumber>
    </recommendedName>
</protein>
<dbReference type="Pfam" id="PF02518">
    <property type="entry name" value="HATPase_c"/>
    <property type="match status" value="1"/>
</dbReference>
<keyword evidence="9 16" id="KW-0418">Kinase</keyword>
<dbReference type="Pfam" id="PF13492">
    <property type="entry name" value="GAF_3"/>
    <property type="match status" value="1"/>
</dbReference>
<evidence type="ECO:0000313" key="17">
    <source>
        <dbReference type="Proteomes" id="UP000216207"/>
    </source>
</evidence>
<dbReference type="InterPro" id="IPR005467">
    <property type="entry name" value="His_kinase_dom"/>
</dbReference>
<evidence type="ECO:0000256" key="10">
    <source>
        <dbReference type="ARBA" id="ARBA00022840"/>
    </source>
</evidence>
<evidence type="ECO:0000256" key="11">
    <source>
        <dbReference type="ARBA" id="ARBA00022989"/>
    </source>
</evidence>
<evidence type="ECO:0000256" key="6">
    <source>
        <dbReference type="ARBA" id="ARBA00022679"/>
    </source>
</evidence>
<evidence type="ECO:0000256" key="4">
    <source>
        <dbReference type="ARBA" id="ARBA00022475"/>
    </source>
</evidence>
<dbReference type="GO" id="GO:0005886">
    <property type="term" value="C:plasma membrane"/>
    <property type="evidence" value="ECO:0007669"/>
    <property type="project" value="UniProtKB-SubCell"/>
</dbReference>
<feature type="transmembrane region" description="Helical" evidence="15">
    <location>
        <begin position="81"/>
        <end position="103"/>
    </location>
</feature>
<dbReference type="RefSeq" id="WP_035205735.1">
    <property type="nucleotide sequence ID" value="NZ_BOQS01000006.1"/>
</dbReference>
<dbReference type="InterPro" id="IPR004358">
    <property type="entry name" value="Sig_transdc_His_kin-like_C"/>
</dbReference>
<evidence type="ECO:0000256" key="5">
    <source>
        <dbReference type="ARBA" id="ARBA00022553"/>
    </source>
</evidence>
<dbReference type="EMBL" id="NPCC01000038">
    <property type="protein sequence ID" value="PAE87189.1"/>
    <property type="molecule type" value="Genomic_DNA"/>
</dbReference>
<dbReference type="SUPFAM" id="SSF55781">
    <property type="entry name" value="GAF domain-like"/>
    <property type="match status" value="1"/>
</dbReference>
<feature type="transmembrane region" description="Helical" evidence="15">
    <location>
        <begin position="43"/>
        <end position="61"/>
    </location>
</feature>
<dbReference type="Pfam" id="PF06580">
    <property type="entry name" value="His_kinase"/>
    <property type="match status" value="1"/>
</dbReference>
<dbReference type="InterPro" id="IPR029016">
    <property type="entry name" value="GAF-like_dom_sf"/>
</dbReference>
<dbReference type="GO" id="GO:0000155">
    <property type="term" value="F:phosphorelay sensor kinase activity"/>
    <property type="evidence" value="ECO:0007669"/>
    <property type="project" value="InterPro"/>
</dbReference>
<feature type="region of interest" description="Disordered" evidence="14">
    <location>
        <begin position="576"/>
        <end position="597"/>
    </location>
</feature>
<gene>
    <name evidence="16" type="ORF">CHH72_19495</name>
</gene>
<evidence type="ECO:0000256" key="13">
    <source>
        <dbReference type="ARBA" id="ARBA00023136"/>
    </source>
</evidence>
<dbReference type="Gene3D" id="3.30.565.10">
    <property type="entry name" value="Histidine kinase-like ATPase, C-terminal domain"/>
    <property type="match status" value="1"/>
</dbReference>
<dbReference type="PROSITE" id="PS50109">
    <property type="entry name" value="HIS_KIN"/>
    <property type="match status" value="1"/>
</dbReference>
<dbReference type="GO" id="GO:0071555">
    <property type="term" value="P:cell wall organization"/>
    <property type="evidence" value="ECO:0007669"/>
    <property type="project" value="InterPro"/>
</dbReference>
<feature type="transmembrane region" description="Helical" evidence="15">
    <location>
        <begin position="184"/>
        <end position="204"/>
    </location>
</feature>
<dbReference type="Proteomes" id="UP000216207">
    <property type="component" value="Unassembled WGS sequence"/>
</dbReference>
<name>A0A268NVB1_SHOCL</name>
<dbReference type="InterPro" id="IPR003594">
    <property type="entry name" value="HATPase_dom"/>
</dbReference>
<dbReference type="EC" id="2.7.13.3" evidence="3"/>
<reference evidence="16 17" key="1">
    <citation type="submission" date="2017-07" db="EMBL/GenBank/DDBJ databases">
        <title>Isolation and whole genome analysis of endospore-forming bacteria from heroin.</title>
        <authorList>
            <person name="Kalinowski J."/>
            <person name="Ahrens B."/>
            <person name="Al-Dilaimi A."/>
            <person name="Winkler A."/>
            <person name="Wibberg D."/>
            <person name="Schleenbecker U."/>
            <person name="Ruckert C."/>
            <person name="Wolfel R."/>
            <person name="Grass G."/>
        </authorList>
    </citation>
    <scope>NUCLEOTIDE SEQUENCE [LARGE SCALE GENOMIC DNA]</scope>
    <source>
        <strain evidence="16 17">7539</strain>
    </source>
</reference>
<dbReference type="InterPro" id="IPR036890">
    <property type="entry name" value="HATPase_C_sf"/>
</dbReference>
<evidence type="ECO:0000256" key="9">
    <source>
        <dbReference type="ARBA" id="ARBA00022777"/>
    </source>
</evidence>
<feature type="transmembrane region" description="Helical" evidence="15">
    <location>
        <begin position="115"/>
        <end position="139"/>
    </location>
</feature>
<accession>A0A268NVB1</accession>
<keyword evidence="7 15" id="KW-0812">Transmembrane</keyword>
<dbReference type="InterPro" id="IPR050640">
    <property type="entry name" value="Bact_2-comp_sensor_kinase"/>
</dbReference>
<dbReference type="GO" id="GO:0005524">
    <property type="term" value="F:ATP binding"/>
    <property type="evidence" value="ECO:0007669"/>
    <property type="project" value="UniProtKB-KW"/>
</dbReference>
<keyword evidence="11 15" id="KW-1133">Transmembrane helix</keyword>
<evidence type="ECO:0000256" key="8">
    <source>
        <dbReference type="ARBA" id="ARBA00022741"/>
    </source>
</evidence>
<evidence type="ECO:0000256" key="12">
    <source>
        <dbReference type="ARBA" id="ARBA00023012"/>
    </source>
</evidence>
<dbReference type="InterPro" id="IPR011620">
    <property type="entry name" value="Sig_transdc_His_kinase_LytS_TM"/>
</dbReference>
<sequence length="597" mass="65550">MFELLLLMLERLGLIVMLAFIATRMRFFRVMVKSTRLTRKQTWTAILFFGAFGIIGTYSGVTFQAESLVLQRITFGIQEDAAIANFRVIGVVLAGLFGGYKVGLSAGLIAGVHRMLLGGFTAFSCGIATIIAGLFAAFYRSKNPNAVNRPLSIFLLGALAETVQMGLIALLANPTAAAISLVQTIGLPMIVANGIGCTLFLLIIQSVTKEEQKAGALQAQKSLRIAEQTLAHFKHGLSSHSAKEVCDILYKELNACAIAMTNQDMILAHIGVAADHHKTNMSIQTKLTAEVIAKKQMIIAGDDEIHCKEPNCPLGAAVIAPLIIRAEVVGTLKFYFHSKKEITELETEMLSGLTNLLSSQLELAEADRAYQLAKEAEINALQAQISPHFLFNTLNTVISLIRIEPMKARTMLHSLAQFLRQNVSATTTKLHSLAEELHHIKAYLSIEEVRFEGRLTVQYKIDERFLHVSIPPLTLQPLVENAMKHGFKNKRSDCVLIISVQEQGEDVVLSVQDNGAGFDPDKLKKLGNELPATDSGTGIGLYNSNKRLQMMYGPEASLAFSAQPGRGTLVRFRIPKLARKDREHHEHEEQTDSHAGR</sequence>
<evidence type="ECO:0000256" key="2">
    <source>
        <dbReference type="ARBA" id="ARBA00004651"/>
    </source>
</evidence>
<dbReference type="Gene3D" id="3.30.450.40">
    <property type="match status" value="1"/>
</dbReference>
<keyword evidence="12" id="KW-0902">Two-component regulatory system</keyword>
<evidence type="ECO:0000256" key="1">
    <source>
        <dbReference type="ARBA" id="ARBA00000085"/>
    </source>
</evidence>
<evidence type="ECO:0000256" key="15">
    <source>
        <dbReference type="SAM" id="Phobius"/>
    </source>
</evidence>
<dbReference type="SUPFAM" id="SSF55874">
    <property type="entry name" value="ATPase domain of HSP90 chaperone/DNA topoisomerase II/histidine kinase"/>
    <property type="match status" value="1"/>
</dbReference>
<keyword evidence="4" id="KW-1003">Cell membrane</keyword>
<dbReference type="InterPro" id="IPR003018">
    <property type="entry name" value="GAF"/>
</dbReference>
<feature type="compositionally biased region" description="Basic and acidic residues" evidence="14">
    <location>
        <begin position="578"/>
        <end position="597"/>
    </location>
</feature>
<dbReference type="PANTHER" id="PTHR34220">
    <property type="entry name" value="SENSOR HISTIDINE KINASE YPDA"/>
    <property type="match status" value="1"/>
</dbReference>
<dbReference type="InterPro" id="IPR010559">
    <property type="entry name" value="Sig_transdc_His_kin_internal"/>
</dbReference>